<organism evidence="1 2">
    <name type="scientific">Entomophthora muscae</name>
    <dbReference type="NCBI Taxonomy" id="34485"/>
    <lineage>
        <taxon>Eukaryota</taxon>
        <taxon>Fungi</taxon>
        <taxon>Fungi incertae sedis</taxon>
        <taxon>Zoopagomycota</taxon>
        <taxon>Entomophthoromycotina</taxon>
        <taxon>Entomophthoromycetes</taxon>
        <taxon>Entomophthorales</taxon>
        <taxon>Entomophthoraceae</taxon>
        <taxon>Entomophthora</taxon>
    </lineage>
</organism>
<proteinExistence type="predicted"/>
<dbReference type="EMBL" id="QTSX02004973">
    <property type="protein sequence ID" value="KAJ9063353.1"/>
    <property type="molecule type" value="Genomic_DNA"/>
</dbReference>
<evidence type="ECO:0000313" key="2">
    <source>
        <dbReference type="Proteomes" id="UP001165960"/>
    </source>
</evidence>
<gene>
    <name evidence="1" type="ORF">DSO57_1001259</name>
</gene>
<sequence>METGSLVVYMPAQLLMSQGVNFAASVTSGPEEMVGPVYRIGYLQGPVTLLWTTVLFTCAWFSLAASLQCSAESLSLVELPMRFFWVQCFQHWNLYPGSTNAVEF</sequence>
<evidence type="ECO:0000313" key="1">
    <source>
        <dbReference type="EMBL" id="KAJ9063353.1"/>
    </source>
</evidence>
<reference evidence="1" key="1">
    <citation type="submission" date="2022-04" db="EMBL/GenBank/DDBJ databases">
        <title>Genome of the entomopathogenic fungus Entomophthora muscae.</title>
        <authorList>
            <person name="Elya C."/>
            <person name="Lovett B.R."/>
            <person name="Lee E."/>
            <person name="Macias A.M."/>
            <person name="Hajek A.E."/>
            <person name="De Bivort B.L."/>
            <person name="Kasson M.T."/>
            <person name="De Fine Licht H.H."/>
            <person name="Stajich J.E."/>
        </authorList>
    </citation>
    <scope>NUCLEOTIDE SEQUENCE</scope>
    <source>
        <strain evidence="1">Berkeley</strain>
    </source>
</reference>
<accession>A0ACC2SLX4</accession>
<dbReference type="Proteomes" id="UP001165960">
    <property type="component" value="Unassembled WGS sequence"/>
</dbReference>
<protein>
    <submittedName>
        <fullName evidence="1">Uncharacterized protein</fullName>
    </submittedName>
</protein>
<comment type="caution">
    <text evidence="1">The sequence shown here is derived from an EMBL/GenBank/DDBJ whole genome shotgun (WGS) entry which is preliminary data.</text>
</comment>
<name>A0ACC2SLX4_9FUNG</name>
<keyword evidence="2" id="KW-1185">Reference proteome</keyword>